<organism evidence="1 4">
    <name type="scientific">Bacteroides faecis</name>
    <dbReference type="NCBI Taxonomy" id="674529"/>
    <lineage>
        <taxon>Bacteria</taxon>
        <taxon>Pseudomonadati</taxon>
        <taxon>Bacteroidota</taxon>
        <taxon>Bacteroidia</taxon>
        <taxon>Bacteroidales</taxon>
        <taxon>Bacteroidaceae</taxon>
        <taxon>Bacteroides</taxon>
    </lineage>
</organism>
<dbReference type="Proteomes" id="UP000095606">
    <property type="component" value="Unassembled WGS sequence"/>
</dbReference>
<dbReference type="Proteomes" id="UP001060104">
    <property type="component" value="Chromosome"/>
</dbReference>
<dbReference type="AlphaFoldDB" id="A0A3E5GES8"/>
<keyword evidence="5" id="KW-1185">Reference proteome</keyword>
<accession>A0A3E5GES8</accession>
<reference evidence="1 4" key="1">
    <citation type="submission" date="2015-09" db="EMBL/GenBank/DDBJ databases">
        <authorList>
            <consortium name="Pathogen Informatics"/>
        </authorList>
    </citation>
    <scope>NUCLEOTIDE SEQUENCE [LARGE SCALE GENOMIC DNA]</scope>
    <source>
        <strain evidence="1 4">2789STDY5834846</strain>
    </source>
</reference>
<evidence type="ECO:0000313" key="4">
    <source>
        <dbReference type="Proteomes" id="UP000095606"/>
    </source>
</evidence>
<dbReference type="EMBL" id="JANUTS010000001">
    <property type="protein sequence ID" value="MCS2794666.1"/>
    <property type="molecule type" value="Genomic_DNA"/>
</dbReference>
<dbReference type="InterPro" id="IPR025833">
    <property type="entry name" value="GDYXXLXY"/>
</dbReference>
<name>A0A3E5GES8_9BACE</name>
<sequence length="167" mass="19206">MKKYSSILIIANLVLLLVYFNWSVYQKEQTLKEGQLVLLQLAPVDPRSLMQGDYMRLSYKEANSELTDGQEAKRGYVVLKLDHNHVGKIMRLQESPEPVNENEIVLKYKTINGRLFLGAESFFFEEGQDSVYNDAAYGGLRVDSKGESLLVGLYDEDFRQIKPYRSK</sequence>
<accession>A0A174SKN2</accession>
<proteinExistence type="predicted"/>
<reference evidence="2" key="2">
    <citation type="submission" date="2022-08" db="EMBL/GenBank/DDBJ databases">
        <title>Genome Sequencing of Bacteroides fragilis Group Isolates with Nanopore Technology.</title>
        <authorList>
            <person name="Tisza M.J."/>
            <person name="Smith D."/>
            <person name="Dekker J.P."/>
        </authorList>
    </citation>
    <scope>NUCLEOTIDE SEQUENCE</scope>
    <source>
        <strain evidence="2">BFG-351</strain>
        <strain evidence="3">BFG-527</strain>
    </source>
</reference>
<dbReference type="EMBL" id="CZAE01000021">
    <property type="protein sequence ID" value="CUP95770.1"/>
    <property type="molecule type" value="Genomic_DNA"/>
</dbReference>
<evidence type="ECO:0000313" key="1">
    <source>
        <dbReference type="EMBL" id="CUP95770.1"/>
    </source>
</evidence>
<evidence type="ECO:0000313" key="2">
    <source>
        <dbReference type="EMBL" id="MCS2794666.1"/>
    </source>
</evidence>
<dbReference type="GeneID" id="69591586"/>
<protein>
    <submittedName>
        <fullName evidence="2">GDYXXLXY domain-containing protein</fullName>
    </submittedName>
    <submittedName>
        <fullName evidence="1">Uncharacterized membrane-anchored protein</fullName>
    </submittedName>
</protein>
<dbReference type="Pfam" id="PF14345">
    <property type="entry name" value="GDYXXLXY"/>
    <property type="match status" value="1"/>
</dbReference>
<dbReference type="Proteomes" id="UP001204548">
    <property type="component" value="Unassembled WGS sequence"/>
</dbReference>
<evidence type="ECO:0000313" key="5">
    <source>
        <dbReference type="Proteomes" id="UP001060104"/>
    </source>
</evidence>
<dbReference type="RefSeq" id="WP_010539037.1">
    <property type="nucleotide sequence ID" value="NZ_CABMFH010000007.1"/>
</dbReference>
<gene>
    <name evidence="1" type="ORF">ERS852461_03834</name>
    <name evidence="2" type="ORF">NXW97_22170</name>
    <name evidence="3" type="ORF">NXY30_25865</name>
</gene>
<evidence type="ECO:0000313" key="3">
    <source>
        <dbReference type="EMBL" id="UVQ74342.1"/>
    </source>
</evidence>
<dbReference type="EMBL" id="CP103141">
    <property type="protein sequence ID" value="UVQ74342.1"/>
    <property type="molecule type" value="Genomic_DNA"/>
</dbReference>